<sequence>IHAWAGDNPDGLRTGTVTGITYWQTDKLAAAPGTHYFYMDVDDTYLHDTNDQNVQVTVEYFDEGSGKMVLQYDAESAAFKDAPLFTYTDTKTWKTHTFDLTDARFANRTNGADFRLGIEGGGASASTNADLKVASVNVTKTPKNPPEPDNSVGITLGEVPVTNGITANAGDYPEGLQTGELAGKGYWKTNKAAPSPGTLFFYMNVSDEYLFDNQDQNVFVTIEYLDKGNGSIVLQYDALSAAFKDAPLFTYTDTNQWKSYTVKLSDAKFANRANGADFRIGVEG</sequence>
<accession>A0ABS7CIH5</accession>
<protein>
    <submittedName>
        <fullName evidence="1">S-layer protein</fullName>
    </submittedName>
</protein>
<reference evidence="1 2" key="1">
    <citation type="submission" date="2021-07" db="EMBL/GenBank/DDBJ databases">
        <title>Paenibacillus radiodurans sp. nov., isolated from the southeastern edge of Tengger Desert.</title>
        <authorList>
            <person name="Zhang G."/>
        </authorList>
    </citation>
    <scope>NUCLEOTIDE SEQUENCE [LARGE SCALE GENOMIC DNA]</scope>
    <source>
        <strain evidence="1 2">CCM 7311</strain>
    </source>
</reference>
<proteinExistence type="predicted"/>
<feature type="non-terminal residue" evidence="1">
    <location>
        <position position="284"/>
    </location>
</feature>
<feature type="non-terminal residue" evidence="1">
    <location>
        <position position="1"/>
    </location>
</feature>
<evidence type="ECO:0000313" key="2">
    <source>
        <dbReference type="Proteomes" id="UP001519887"/>
    </source>
</evidence>
<evidence type="ECO:0000313" key="1">
    <source>
        <dbReference type="EMBL" id="MBW7460664.1"/>
    </source>
</evidence>
<comment type="caution">
    <text evidence="1">The sequence shown here is derived from an EMBL/GenBank/DDBJ whole genome shotgun (WGS) entry which is preliminary data.</text>
</comment>
<keyword evidence="2" id="KW-1185">Reference proteome</keyword>
<organism evidence="1 2">
    <name type="scientific">Paenibacillus sepulcri</name>
    <dbReference type="NCBI Taxonomy" id="359917"/>
    <lineage>
        <taxon>Bacteria</taxon>
        <taxon>Bacillati</taxon>
        <taxon>Bacillota</taxon>
        <taxon>Bacilli</taxon>
        <taxon>Bacillales</taxon>
        <taxon>Paenibacillaceae</taxon>
        <taxon>Paenibacillus</taxon>
    </lineage>
</organism>
<gene>
    <name evidence="1" type="ORF">K0U00_42025</name>
</gene>
<dbReference type="EMBL" id="JAHZIK010002371">
    <property type="protein sequence ID" value="MBW7460664.1"/>
    <property type="molecule type" value="Genomic_DNA"/>
</dbReference>
<dbReference type="Proteomes" id="UP001519887">
    <property type="component" value="Unassembled WGS sequence"/>
</dbReference>
<name>A0ABS7CIH5_9BACL</name>